<sequence>MKTQYALLLSYVEALKENGHKAKLEVADGIFKRLCIIYREGIQTFPFYAACGISIDGTFMKTTVGGTLLVACFRNGNGEIQIIGIDMVSIENEDNWAFFSSSCSQI</sequence>
<dbReference type="AlphaFoldDB" id="A0A0P1ACX3"/>
<dbReference type="EMBL" id="CCYD01000322">
    <property type="protein sequence ID" value="CEG38615.1"/>
    <property type="molecule type" value="Genomic_DNA"/>
</dbReference>
<evidence type="ECO:0000313" key="1">
    <source>
        <dbReference type="EMBL" id="CEG38615.1"/>
    </source>
</evidence>
<protein>
    <submittedName>
        <fullName evidence="1">Mudra protein</fullName>
    </submittedName>
</protein>
<dbReference type="RefSeq" id="XP_024574984.1">
    <property type="nucleotide sequence ID" value="XM_024724071.1"/>
</dbReference>
<evidence type="ECO:0000313" key="2">
    <source>
        <dbReference type="Proteomes" id="UP000054928"/>
    </source>
</evidence>
<name>A0A0P1ACX3_PLAHL</name>
<keyword evidence="2" id="KW-1185">Reference proteome</keyword>
<reference evidence="2" key="1">
    <citation type="submission" date="2014-09" db="EMBL/GenBank/DDBJ databases">
        <authorList>
            <person name="Sharma Rahul"/>
            <person name="Thines Marco"/>
        </authorList>
    </citation>
    <scope>NUCLEOTIDE SEQUENCE [LARGE SCALE GENOMIC DNA]</scope>
</reference>
<dbReference type="Proteomes" id="UP000054928">
    <property type="component" value="Unassembled WGS sequence"/>
</dbReference>
<dbReference type="OrthoDB" id="167198at2759"/>
<organism evidence="1 2">
    <name type="scientific">Plasmopara halstedii</name>
    <name type="common">Downy mildew of sunflower</name>
    <dbReference type="NCBI Taxonomy" id="4781"/>
    <lineage>
        <taxon>Eukaryota</taxon>
        <taxon>Sar</taxon>
        <taxon>Stramenopiles</taxon>
        <taxon>Oomycota</taxon>
        <taxon>Peronosporomycetes</taxon>
        <taxon>Peronosporales</taxon>
        <taxon>Peronosporaceae</taxon>
        <taxon>Plasmopara</taxon>
    </lineage>
</organism>
<proteinExistence type="predicted"/>
<dbReference type="GeneID" id="36403733"/>
<accession>A0A0P1ACX3</accession>